<dbReference type="PANTHER" id="PTHR46211:SF1">
    <property type="entry name" value="GLYCEROPHOSPHODIESTER PHOSPHODIESTERASE, CYTOPLASMIC"/>
    <property type="match status" value="1"/>
</dbReference>
<evidence type="ECO:0000313" key="2">
    <source>
        <dbReference type="EMBL" id="AYC29532.1"/>
    </source>
</evidence>
<gene>
    <name evidence="2" type="ORF">D3873_06400</name>
</gene>
<dbReference type="SUPFAM" id="SSF51695">
    <property type="entry name" value="PLC-like phosphodiesterases"/>
    <property type="match status" value="1"/>
</dbReference>
<reference evidence="3" key="1">
    <citation type="submission" date="2018-09" db="EMBL/GenBank/DDBJ databases">
        <authorList>
            <person name="Zhu H."/>
        </authorList>
    </citation>
    <scope>NUCLEOTIDE SEQUENCE [LARGE SCALE GENOMIC DNA]</scope>
    <source>
        <strain evidence="3">K2R23-3</strain>
    </source>
</reference>
<evidence type="ECO:0000313" key="3">
    <source>
        <dbReference type="Proteomes" id="UP000265725"/>
    </source>
</evidence>
<dbReference type="InterPro" id="IPR017946">
    <property type="entry name" value="PLC-like_Pdiesterase_TIM-brl"/>
</dbReference>
<protein>
    <recommendedName>
        <fullName evidence="1">GP-PDE domain-containing protein</fullName>
    </recommendedName>
</protein>
<dbReference type="Gene3D" id="3.20.20.190">
    <property type="entry name" value="Phosphatidylinositol (PI) phosphodiesterase"/>
    <property type="match status" value="1"/>
</dbReference>
<dbReference type="AlphaFoldDB" id="A0A385YVE1"/>
<feature type="domain" description="GP-PDE" evidence="1">
    <location>
        <begin position="4"/>
        <end position="242"/>
    </location>
</feature>
<sequence>MSNLPIYAHRGASAYAMENSYLSFTKAFELGADGLEFDLQLTKDGQLVVTHDIDFVRVAGKRKKVTDLNLEEVKKLRIGRGFWRKWFGDNVLTFEEAIQFANEHNMRLNIELKETLVGQETILSALAIRQYNGLPFHYSSFHVEILKYLKSVNTNCPTAFIGTKKNLSEDFSSLSFADDLHFHKRYYSIELCERANRANKGLRFYGVTGNESFLREPFQDVRGWITDYPDKVREAMNRSFPS</sequence>
<dbReference type="InterPro" id="IPR030395">
    <property type="entry name" value="GP_PDE_dom"/>
</dbReference>
<dbReference type="KEGG" id="paek:D3873_06400"/>
<dbReference type="PANTHER" id="PTHR46211">
    <property type="entry name" value="GLYCEROPHOSPHORYL DIESTER PHOSPHODIESTERASE"/>
    <property type="match status" value="1"/>
</dbReference>
<organism evidence="2 3">
    <name type="scientific">Paenisporosarcina cavernae</name>
    <dbReference type="NCBI Taxonomy" id="2320858"/>
    <lineage>
        <taxon>Bacteria</taxon>
        <taxon>Bacillati</taxon>
        <taxon>Bacillota</taxon>
        <taxon>Bacilli</taxon>
        <taxon>Bacillales</taxon>
        <taxon>Caryophanaceae</taxon>
        <taxon>Paenisporosarcina</taxon>
    </lineage>
</organism>
<dbReference type="GO" id="GO:0008081">
    <property type="term" value="F:phosphoric diester hydrolase activity"/>
    <property type="evidence" value="ECO:0007669"/>
    <property type="project" value="InterPro"/>
</dbReference>
<dbReference type="PROSITE" id="PS51704">
    <property type="entry name" value="GP_PDE"/>
    <property type="match status" value="1"/>
</dbReference>
<proteinExistence type="predicted"/>
<name>A0A385YVE1_9BACL</name>
<dbReference type="GO" id="GO:0006629">
    <property type="term" value="P:lipid metabolic process"/>
    <property type="evidence" value="ECO:0007669"/>
    <property type="project" value="InterPro"/>
</dbReference>
<dbReference type="Pfam" id="PF03009">
    <property type="entry name" value="GDPD"/>
    <property type="match status" value="1"/>
</dbReference>
<keyword evidence="3" id="KW-1185">Reference proteome</keyword>
<evidence type="ECO:0000259" key="1">
    <source>
        <dbReference type="PROSITE" id="PS51704"/>
    </source>
</evidence>
<dbReference type="OrthoDB" id="384721at2"/>
<accession>A0A385YVE1</accession>
<dbReference type="RefSeq" id="WP_119883272.1">
    <property type="nucleotide sequence ID" value="NZ_CP032418.1"/>
</dbReference>
<dbReference type="EMBL" id="CP032418">
    <property type="protein sequence ID" value="AYC29532.1"/>
    <property type="molecule type" value="Genomic_DNA"/>
</dbReference>
<dbReference type="Proteomes" id="UP000265725">
    <property type="component" value="Chromosome"/>
</dbReference>